<evidence type="ECO:0000313" key="5">
    <source>
        <dbReference type="Proteomes" id="UP001218895"/>
    </source>
</evidence>
<keyword evidence="1 3" id="KW-0963">Cytoplasm</keyword>
<keyword evidence="5" id="KW-1185">Reference proteome</keyword>
<dbReference type="EMBL" id="CP091092">
    <property type="protein sequence ID" value="WFN37208.1"/>
    <property type="molecule type" value="Genomic_DNA"/>
</dbReference>
<dbReference type="KEGG" id="manq:L1994_02115"/>
<dbReference type="GO" id="GO:0005737">
    <property type="term" value="C:cytoplasm"/>
    <property type="evidence" value="ECO:0007669"/>
    <property type="project" value="UniProtKB-SubCell"/>
</dbReference>
<dbReference type="RefSeq" id="WP_278100047.1">
    <property type="nucleotide sequence ID" value="NZ_CP091092.1"/>
</dbReference>
<organism evidence="4 5">
    <name type="scientific">Methanomicrobium antiquum</name>
    <dbReference type="NCBI Taxonomy" id="487686"/>
    <lineage>
        <taxon>Archaea</taxon>
        <taxon>Methanobacteriati</taxon>
        <taxon>Methanobacteriota</taxon>
        <taxon>Stenosarchaea group</taxon>
        <taxon>Methanomicrobia</taxon>
        <taxon>Methanomicrobiales</taxon>
        <taxon>Methanomicrobiaceae</taxon>
        <taxon>Methanomicrobium</taxon>
    </lineage>
</organism>
<reference evidence="4" key="1">
    <citation type="submission" date="2022-01" db="EMBL/GenBank/DDBJ databases">
        <title>Complete genome of Methanomicrobium antiquum DSM 21220.</title>
        <authorList>
            <person name="Chen S.-C."/>
            <person name="You Y.-T."/>
            <person name="Zhou Y.-Z."/>
            <person name="Lai M.-C."/>
        </authorList>
    </citation>
    <scope>NUCLEOTIDE SEQUENCE</scope>
    <source>
        <strain evidence="4">DSM 21220</strain>
    </source>
</reference>
<dbReference type="SUPFAM" id="SSF53927">
    <property type="entry name" value="Cytidine deaminase-like"/>
    <property type="match status" value="1"/>
</dbReference>
<dbReference type="Pfam" id="PF02634">
    <property type="entry name" value="FdhD-NarQ"/>
    <property type="match status" value="1"/>
</dbReference>
<dbReference type="GeneID" id="79949152"/>
<dbReference type="Proteomes" id="UP001218895">
    <property type="component" value="Chromosome"/>
</dbReference>
<proteinExistence type="inferred from homology"/>
<evidence type="ECO:0000313" key="4">
    <source>
        <dbReference type="EMBL" id="WFN37208.1"/>
    </source>
</evidence>
<name>A0AAF0FVK4_9EURY</name>
<comment type="function">
    <text evidence="3">Required for formate dehydrogenase (FDH) activity. Acts as a sulfur carrier protein that transfers sulfur from IscS to the molybdenum cofactor prior to its insertion into FDH.</text>
</comment>
<evidence type="ECO:0000256" key="3">
    <source>
        <dbReference type="HAMAP-Rule" id="MF_00187"/>
    </source>
</evidence>
<sequence length="274" mass="30107">MYKDLEIIRVEDDSFAAGNHSVIEETPLSVIVNGRHALTAMISPVMIKEFVIGFLFTEKIIKGTDEIESIRIEDNRASILTKNPFAILTSHKTVLSGCGGSTSFLDAGHLPKIESDLVISPEVIRHAVKETLESDLHKLTGGIHIIGLFDGEGKSLKICDDIGRHNALDKVIGYGLLNNIDFSKTFVVSSGRISTEMVRKCLVANIPVIVSRGATTTAAVEAANIAGLTIVGFVRSRKMNIYSVFRRIKGISLNDENKKKIRKSLILKCEWNNF</sequence>
<keyword evidence="2 3" id="KW-0501">Molybdenum cofactor biosynthesis</keyword>
<dbReference type="Gene3D" id="3.10.20.10">
    <property type="match status" value="1"/>
</dbReference>
<dbReference type="GO" id="GO:0097163">
    <property type="term" value="F:sulfur carrier activity"/>
    <property type="evidence" value="ECO:0007669"/>
    <property type="project" value="UniProtKB-UniRule"/>
</dbReference>
<protein>
    <recommendedName>
        <fullName evidence="3">Sulfur carrier protein FdhD</fullName>
    </recommendedName>
</protein>
<dbReference type="PIRSF" id="PIRSF015626">
    <property type="entry name" value="FdhD"/>
    <property type="match status" value="1"/>
</dbReference>
<dbReference type="GO" id="GO:0006777">
    <property type="term" value="P:Mo-molybdopterin cofactor biosynthetic process"/>
    <property type="evidence" value="ECO:0007669"/>
    <property type="project" value="UniProtKB-UniRule"/>
</dbReference>
<feature type="active site" description="Cysteine persulfide intermediate" evidence="3">
    <location>
        <position position="98"/>
    </location>
</feature>
<dbReference type="NCBIfam" id="TIGR00129">
    <property type="entry name" value="fdhD_narQ"/>
    <property type="match status" value="1"/>
</dbReference>
<dbReference type="GO" id="GO:0016783">
    <property type="term" value="F:sulfurtransferase activity"/>
    <property type="evidence" value="ECO:0007669"/>
    <property type="project" value="InterPro"/>
</dbReference>
<dbReference type="HAMAP" id="MF_00187">
    <property type="entry name" value="FdhD"/>
    <property type="match status" value="1"/>
</dbReference>
<gene>
    <name evidence="3 4" type="primary">fdhD</name>
    <name evidence="4" type="ORF">L1994_02115</name>
</gene>
<dbReference type="InterPro" id="IPR016193">
    <property type="entry name" value="Cytidine_deaminase-like"/>
</dbReference>
<dbReference type="PANTHER" id="PTHR30592">
    <property type="entry name" value="FORMATE DEHYDROGENASE"/>
    <property type="match status" value="1"/>
</dbReference>
<comment type="subcellular location">
    <subcellularLocation>
        <location evidence="3">Cytoplasm</location>
    </subcellularLocation>
</comment>
<dbReference type="InterPro" id="IPR003786">
    <property type="entry name" value="FdhD"/>
</dbReference>
<feature type="binding site" evidence="3">
    <location>
        <begin position="233"/>
        <end position="238"/>
    </location>
    <ligand>
        <name>Mo-bis(molybdopterin guanine dinucleotide)</name>
        <dbReference type="ChEBI" id="CHEBI:60539"/>
    </ligand>
</feature>
<dbReference type="PANTHER" id="PTHR30592:SF1">
    <property type="entry name" value="SULFUR CARRIER PROTEIN FDHD"/>
    <property type="match status" value="1"/>
</dbReference>
<dbReference type="Gene3D" id="3.40.140.10">
    <property type="entry name" value="Cytidine Deaminase, domain 2"/>
    <property type="match status" value="1"/>
</dbReference>
<accession>A0AAF0FVK4</accession>
<evidence type="ECO:0000256" key="2">
    <source>
        <dbReference type="ARBA" id="ARBA00023150"/>
    </source>
</evidence>
<evidence type="ECO:0000256" key="1">
    <source>
        <dbReference type="ARBA" id="ARBA00022490"/>
    </source>
</evidence>
<dbReference type="AlphaFoldDB" id="A0AAF0FVK4"/>
<comment type="similarity">
    <text evidence="3">Belongs to the FdhD family.</text>
</comment>